<accession>A0A2Z2NVQ9</accession>
<protein>
    <submittedName>
        <fullName evidence="3">Cell division protein ZapE</fullName>
    </submittedName>
</protein>
<reference evidence="3 4" key="1">
    <citation type="submission" date="2016-12" db="EMBL/GenBank/DDBJ databases">
        <authorList>
            <person name="Song W.-J."/>
            <person name="Kurnit D.M."/>
        </authorList>
    </citation>
    <scope>NUCLEOTIDE SEQUENCE [LARGE SCALE GENOMIC DNA]</scope>
    <source>
        <strain evidence="3 4">IMCC3135</strain>
    </source>
</reference>
<dbReference type="InterPro" id="IPR005654">
    <property type="entry name" value="ATPase_AFG1-like"/>
</dbReference>
<dbReference type="GO" id="GO:0016887">
    <property type="term" value="F:ATP hydrolysis activity"/>
    <property type="evidence" value="ECO:0007669"/>
    <property type="project" value="InterPro"/>
</dbReference>
<dbReference type="InterPro" id="IPR027417">
    <property type="entry name" value="P-loop_NTPase"/>
</dbReference>
<dbReference type="SUPFAM" id="SSF52540">
    <property type="entry name" value="P-loop containing nucleoside triphosphate hydrolases"/>
    <property type="match status" value="1"/>
</dbReference>
<dbReference type="NCBIfam" id="NF040713">
    <property type="entry name" value="ZapE"/>
    <property type="match status" value="1"/>
</dbReference>
<dbReference type="Pfam" id="PF03969">
    <property type="entry name" value="AFG1_ATPase"/>
    <property type="match status" value="1"/>
</dbReference>
<dbReference type="AlphaFoldDB" id="A0A2Z2NVQ9"/>
<dbReference type="Proteomes" id="UP000250079">
    <property type="component" value="Chromosome"/>
</dbReference>
<proteinExistence type="predicted"/>
<keyword evidence="4" id="KW-1185">Reference proteome</keyword>
<dbReference type="Gene3D" id="3.40.50.300">
    <property type="entry name" value="P-loop containing nucleotide triphosphate hydrolases"/>
    <property type="match status" value="1"/>
</dbReference>
<sequence length="393" mass="44470">MLFAPSVLAVHPTTDFSCIVSLSFEKYEAEVQAGILSPDAEQCAVMSRLGSIEDELVRRKSWKEPSRSLFARWTKPSNNEVRGVCGLYLWGGVGRGKTHLCDLFFESLPIEQKTRLHFHRFMQRIHDDLRKLEGVENPMEQVADDWAARSRLLLLDEIHVNDITDAMLLGGLLTALFKRGVTLITTSNVAPDGLYRDGLQRARFLPAIAQICNHTGVLEMVGVTDYRLRLMQTKPIYCVSRFVNGKADNKTQKIMQSYFDQLRTEHAPPENTAIINGRKLPVLGRSADLVWFSFDTLCNTPRSTSDYIEIGSYFQTVIISDIPVMGSGSDDAARRFVNLIDEFYDRHVKLIVSAEASAEKLYTGEHLAFEFERAASRLFEMQGTAYLESEKTR</sequence>
<dbReference type="GO" id="GO:0032153">
    <property type="term" value="C:cell division site"/>
    <property type="evidence" value="ECO:0007669"/>
    <property type="project" value="TreeGrafter"/>
</dbReference>
<name>A0A2Z2NVQ9_9GAMM</name>
<evidence type="ECO:0000256" key="1">
    <source>
        <dbReference type="ARBA" id="ARBA00022741"/>
    </source>
</evidence>
<dbReference type="PANTHER" id="PTHR12169">
    <property type="entry name" value="ATPASE N2B"/>
    <property type="match status" value="1"/>
</dbReference>
<evidence type="ECO:0000313" key="3">
    <source>
        <dbReference type="EMBL" id="ASJ71254.1"/>
    </source>
</evidence>
<dbReference type="GO" id="GO:0051301">
    <property type="term" value="P:cell division"/>
    <property type="evidence" value="ECO:0007669"/>
    <property type="project" value="UniProtKB-KW"/>
</dbReference>
<evidence type="ECO:0000313" key="4">
    <source>
        <dbReference type="Proteomes" id="UP000250079"/>
    </source>
</evidence>
<dbReference type="GO" id="GO:0005737">
    <property type="term" value="C:cytoplasm"/>
    <property type="evidence" value="ECO:0007669"/>
    <property type="project" value="TreeGrafter"/>
</dbReference>
<dbReference type="KEGG" id="gai:IMCC3135_05710"/>
<keyword evidence="3" id="KW-0131">Cell cycle</keyword>
<dbReference type="GO" id="GO:0005524">
    <property type="term" value="F:ATP binding"/>
    <property type="evidence" value="ECO:0007669"/>
    <property type="project" value="UniProtKB-KW"/>
</dbReference>
<dbReference type="EMBL" id="CP018632">
    <property type="protein sequence ID" value="ASJ71254.1"/>
    <property type="molecule type" value="Genomic_DNA"/>
</dbReference>
<keyword evidence="3" id="KW-0132">Cell division</keyword>
<organism evidence="3 4">
    <name type="scientific">Granulosicoccus antarcticus IMCC3135</name>
    <dbReference type="NCBI Taxonomy" id="1192854"/>
    <lineage>
        <taxon>Bacteria</taxon>
        <taxon>Pseudomonadati</taxon>
        <taxon>Pseudomonadota</taxon>
        <taxon>Gammaproteobacteria</taxon>
        <taxon>Chromatiales</taxon>
        <taxon>Granulosicoccaceae</taxon>
        <taxon>Granulosicoccus</taxon>
    </lineage>
</organism>
<gene>
    <name evidence="3" type="primary">zapE</name>
    <name evidence="3" type="ORF">IMCC3135_05710</name>
</gene>
<dbReference type="PANTHER" id="PTHR12169:SF6">
    <property type="entry name" value="AFG1-LIKE ATPASE"/>
    <property type="match status" value="1"/>
</dbReference>
<evidence type="ECO:0000256" key="2">
    <source>
        <dbReference type="ARBA" id="ARBA00022840"/>
    </source>
</evidence>
<keyword evidence="2" id="KW-0067">ATP-binding</keyword>
<keyword evidence="1" id="KW-0547">Nucleotide-binding</keyword>